<protein>
    <submittedName>
        <fullName evidence="3">Uncharacterized protein</fullName>
    </submittedName>
</protein>
<evidence type="ECO:0000313" key="4">
    <source>
        <dbReference type="Proteomes" id="UP000012317"/>
    </source>
</evidence>
<feature type="transmembrane region" description="Helical" evidence="2">
    <location>
        <begin position="12"/>
        <end position="36"/>
    </location>
</feature>
<dbReference type="EMBL" id="APLF01000003">
    <property type="protein sequence ID" value="EMY82029.1"/>
    <property type="molecule type" value="Genomic_DNA"/>
</dbReference>
<keyword evidence="4" id="KW-1185">Reference proteome</keyword>
<dbReference type="RefSeq" id="WP_003436138.1">
    <property type="nucleotide sequence ID" value="NZ_APLF01000003.1"/>
</dbReference>
<reference evidence="3 4" key="1">
    <citation type="journal article" date="2014" name="Genome Biol. Evol.">
        <title>Extensive gene acquisition in the extremely psychrophilic bacterial species Psychroflexus torquis and the link to sea-ice ecosystem specialism.</title>
        <authorList>
            <person name="Feng S."/>
            <person name="Powell S.M."/>
            <person name="Wilson R."/>
            <person name="Bowman J.P."/>
        </authorList>
    </citation>
    <scope>NUCLEOTIDE SEQUENCE [LARGE SCALE GENOMIC DNA]</scope>
    <source>
        <strain evidence="3 4">ACAM 44</strain>
    </source>
</reference>
<dbReference type="AlphaFoldDB" id="N1WY65"/>
<keyword evidence="2" id="KW-0472">Membrane</keyword>
<comment type="caution">
    <text evidence="3">The sequence shown here is derived from an EMBL/GenBank/DDBJ whole genome shotgun (WGS) entry which is preliminary data.</text>
</comment>
<evidence type="ECO:0000256" key="2">
    <source>
        <dbReference type="SAM" id="Phobius"/>
    </source>
</evidence>
<proteinExistence type="predicted"/>
<gene>
    <name evidence="3" type="ORF">pgond44_02258</name>
</gene>
<organism evidence="3 4">
    <name type="scientific">Psychroflexus gondwanensis ACAM 44</name>
    <dbReference type="NCBI Taxonomy" id="1189619"/>
    <lineage>
        <taxon>Bacteria</taxon>
        <taxon>Pseudomonadati</taxon>
        <taxon>Bacteroidota</taxon>
        <taxon>Flavobacteriia</taxon>
        <taxon>Flavobacteriales</taxon>
        <taxon>Flavobacteriaceae</taxon>
        <taxon>Psychroflexus</taxon>
    </lineage>
</organism>
<keyword evidence="2" id="KW-1133">Transmembrane helix</keyword>
<evidence type="ECO:0000256" key="1">
    <source>
        <dbReference type="SAM" id="MobiDB-lite"/>
    </source>
</evidence>
<name>N1WY65_9FLAO</name>
<dbReference type="Proteomes" id="UP000012317">
    <property type="component" value="Unassembled WGS sequence"/>
</dbReference>
<sequence length="58" mass="6274">MNTHFLPLVNWGLGTIMIAIFAVVCVILVAVIYSLASSDKKAPNTESTKESEHTNSNP</sequence>
<dbReference type="STRING" id="1189619.pgond44_02258"/>
<feature type="region of interest" description="Disordered" evidence="1">
    <location>
        <begin position="39"/>
        <end position="58"/>
    </location>
</feature>
<evidence type="ECO:0000313" key="3">
    <source>
        <dbReference type="EMBL" id="EMY82029.1"/>
    </source>
</evidence>
<keyword evidence="2" id="KW-0812">Transmembrane</keyword>
<accession>N1WY65</accession>